<feature type="transmembrane region" description="Helical" evidence="2">
    <location>
        <begin position="381"/>
        <end position="401"/>
    </location>
</feature>
<dbReference type="Proteomes" id="UP000076038">
    <property type="component" value="Chromosome"/>
</dbReference>
<dbReference type="InterPro" id="IPR023908">
    <property type="entry name" value="xxxLxxG_rpt"/>
</dbReference>
<name>A0A143QKB5_RHOFA</name>
<feature type="compositionally biased region" description="Basic and acidic residues" evidence="1">
    <location>
        <begin position="496"/>
        <end position="513"/>
    </location>
</feature>
<keyword evidence="2" id="KW-1133">Transmembrane helix</keyword>
<keyword evidence="2" id="KW-0472">Membrane</keyword>
<feature type="transmembrane region" description="Helical" evidence="2">
    <location>
        <begin position="327"/>
        <end position="348"/>
    </location>
</feature>
<keyword evidence="2" id="KW-0812">Transmembrane</keyword>
<reference evidence="3 4" key="1">
    <citation type="journal article" date="2016" name="Genome Announc.">
        <title>Complete Genome and Plasmid Sequences for Rhodococcus fascians D188 and Draft Sequences for Rhodococcus Isolates PBTS 1 and PBTS 2.</title>
        <authorList>
            <person name="Stamler R.A."/>
            <person name="Vereecke D."/>
            <person name="Zhang Y."/>
            <person name="Schilkey F."/>
            <person name="Devitt N."/>
            <person name="Randall J.J."/>
        </authorList>
    </citation>
    <scope>NUCLEOTIDE SEQUENCE [LARGE SCALE GENOMIC DNA]</scope>
    <source>
        <strain evidence="3 4">PBTS2</strain>
    </source>
</reference>
<feature type="transmembrane region" description="Helical" evidence="2">
    <location>
        <begin position="467"/>
        <end position="489"/>
    </location>
</feature>
<gene>
    <name evidence="3" type="ORF">A3Q41_01510</name>
</gene>
<dbReference type="PATRIC" id="fig|1653479.3.peg.1531"/>
<accession>A0A143QKB5</accession>
<evidence type="ECO:0000256" key="2">
    <source>
        <dbReference type="SAM" id="Phobius"/>
    </source>
</evidence>
<dbReference type="EMBL" id="CP015220">
    <property type="protein sequence ID" value="AMY22817.1"/>
    <property type="molecule type" value="Genomic_DNA"/>
</dbReference>
<evidence type="ECO:0000313" key="4">
    <source>
        <dbReference type="Proteomes" id="UP000076038"/>
    </source>
</evidence>
<evidence type="ECO:0000313" key="3">
    <source>
        <dbReference type="EMBL" id="AMY22817.1"/>
    </source>
</evidence>
<feature type="transmembrane region" description="Helical" evidence="2">
    <location>
        <begin position="408"/>
        <end position="433"/>
    </location>
</feature>
<proteinExistence type="predicted"/>
<protein>
    <recommendedName>
        <fullName evidence="5">Phage infection protein</fullName>
    </recommendedName>
</protein>
<dbReference type="KEGG" id="rhs:A3Q41_01510"/>
<evidence type="ECO:0008006" key="5">
    <source>
        <dbReference type="Google" id="ProtNLM"/>
    </source>
</evidence>
<sequence>MRPAVAVSLEVIMGEMRIFRRPAVALVALAFPLVAVGAFALGTGYDLGGESTTTTAVVADTQQAPAEAQQTADPLSKARSSLNSASLPITFLSSGIGQLTEGGTQLNDGVGQLADGITQAHDGTIQLADGFGQYRDGIGQLGDGASQISGGVDQVVDQLAGFGALQADFTAKLAATADTVDRFPHPGSDAISGEIRGVIDNLNTQAFGPDTLAQLQTLKGGAQQLSTELNDPNSQFLGATAQLGDATVQLRDGLGQLDDGGQQLKAGTDQLVTSVKPVEGIVNGIATNVRDASAALPAKAAATTDDATSDQSVAATATSTGTGATPYLIAALVALGALGCVSLVRVLGRDTKPRWLAVGAAVAAVGVSAAVAFAFATDAALGPVIGAGAFLIVSAAAYLATAGAIQRVLGAVVGQIVNVAALVVQVVVCGFAYASTAPIWGDLAAFMPMSYTAAGARIIASGEMSGTGWLAIGATVALLAVSALVYVSARAGSTDGPERMDGGRGREMGTEFA</sequence>
<dbReference type="NCBIfam" id="TIGR03057">
    <property type="entry name" value="xxxLxxG_by_4"/>
    <property type="match status" value="4"/>
</dbReference>
<organism evidence="3 4">
    <name type="scientific">Rhodococcoides fascians</name>
    <name type="common">Rhodococcus fascians</name>
    <dbReference type="NCBI Taxonomy" id="1828"/>
    <lineage>
        <taxon>Bacteria</taxon>
        <taxon>Bacillati</taxon>
        <taxon>Actinomycetota</taxon>
        <taxon>Actinomycetes</taxon>
        <taxon>Mycobacteriales</taxon>
        <taxon>Nocardiaceae</taxon>
        <taxon>Rhodococcoides</taxon>
    </lineage>
</organism>
<keyword evidence="4" id="KW-1185">Reference proteome</keyword>
<feature type="transmembrane region" description="Helical" evidence="2">
    <location>
        <begin position="355"/>
        <end position="375"/>
    </location>
</feature>
<dbReference type="AlphaFoldDB" id="A0A143QKB5"/>
<feature type="region of interest" description="Disordered" evidence="1">
    <location>
        <begin position="493"/>
        <end position="513"/>
    </location>
</feature>
<evidence type="ECO:0000256" key="1">
    <source>
        <dbReference type="SAM" id="MobiDB-lite"/>
    </source>
</evidence>
<reference evidence="4" key="2">
    <citation type="submission" date="2016-04" db="EMBL/GenBank/DDBJ databases">
        <title>Complete Genome and Plasmid Sequences for Rhodococcus fascians D188 and Draft Sequences for Rhodococcus spp. Isolates PBTS 1 and PBTS 2.</title>
        <authorList>
            <person name="Stamer R."/>
            <person name="Vereecke D."/>
            <person name="Zhang Y."/>
            <person name="Schilkey F."/>
            <person name="Devitt N."/>
            <person name="Randall J."/>
        </authorList>
    </citation>
    <scope>NUCLEOTIDE SEQUENCE [LARGE SCALE GENOMIC DNA]</scope>
    <source>
        <strain evidence="4">PBTS2</strain>
    </source>
</reference>